<comment type="caution">
    <text evidence="2">The sequence shown here is derived from an EMBL/GenBank/DDBJ whole genome shotgun (WGS) entry which is preliminary data.</text>
</comment>
<dbReference type="InterPro" id="IPR000210">
    <property type="entry name" value="BTB/POZ_dom"/>
</dbReference>
<sequence length="222" mass="24637">MNSDTPGTGGTPGKSQSFAQSPIVTFIVGPEKAVYTAHKAVVIDECPFVAKCLAAGMVESTTYTIEFPEDEPAAFDQFISWIYRGDVDEIEKGDTNKLINVLMAWVLADKLCMPAWQNESIDQAMAYWTTNFMEPEVVSWATDHLSNTSLLFSLIVDQFAWDLMDNPGMYTDEDLRALLANSAFDSVRLLQQSLSMKDDVGSAEPVLQGCRYHVHKEGETCK</sequence>
<dbReference type="PROSITE" id="PS50097">
    <property type="entry name" value="BTB"/>
    <property type="match status" value="1"/>
</dbReference>
<evidence type="ECO:0000313" key="3">
    <source>
        <dbReference type="Proteomes" id="UP001203852"/>
    </source>
</evidence>
<accession>A0AAN6DL43</accession>
<dbReference type="AlphaFoldDB" id="A0AAN6DL43"/>
<dbReference type="EMBL" id="MU404363">
    <property type="protein sequence ID" value="KAI1608429.1"/>
    <property type="molecule type" value="Genomic_DNA"/>
</dbReference>
<dbReference type="Proteomes" id="UP001203852">
    <property type="component" value="Unassembled WGS sequence"/>
</dbReference>
<evidence type="ECO:0000259" key="1">
    <source>
        <dbReference type="PROSITE" id="PS50097"/>
    </source>
</evidence>
<evidence type="ECO:0000313" key="2">
    <source>
        <dbReference type="EMBL" id="KAI1608429.1"/>
    </source>
</evidence>
<dbReference type="SUPFAM" id="SSF54695">
    <property type="entry name" value="POZ domain"/>
    <property type="match status" value="1"/>
</dbReference>
<proteinExistence type="predicted"/>
<dbReference type="PANTHER" id="PTHR47843">
    <property type="entry name" value="BTB DOMAIN-CONTAINING PROTEIN-RELATED"/>
    <property type="match status" value="1"/>
</dbReference>
<dbReference type="PANTHER" id="PTHR47843:SF2">
    <property type="entry name" value="BTB DOMAIN-CONTAINING PROTEIN"/>
    <property type="match status" value="1"/>
</dbReference>
<protein>
    <recommendedName>
        <fullName evidence="1">BTB domain-containing protein</fullName>
    </recommendedName>
</protein>
<keyword evidence="3" id="KW-1185">Reference proteome</keyword>
<feature type="domain" description="BTB" evidence="1">
    <location>
        <begin position="24"/>
        <end position="91"/>
    </location>
</feature>
<name>A0AAN6DL43_9EURO</name>
<dbReference type="CDD" id="cd18186">
    <property type="entry name" value="BTB_POZ_ZBTB_KLHL-like"/>
    <property type="match status" value="1"/>
</dbReference>
<gene>
    <name evidence="2" type="ORF">EDD36DRAFT_98748</name>
</gene>
<dbReference type="Pfam" id="PF00651">
    <property type="entry name" value="BTB"/>
    <property type="match status" value="1"/>
</dbReference>
<dbReference type="InterPro" id="IPR011333">
    <property type="entry name" value="SKP1/BTB/POZ_sf"/>
</dbReference>
<organism evidence="2 3">
    <name type="scientific">Exophiala viscosa</name>
    <dbReference type="NCBI Taxonomy" id="2486360"/>
    <lineage>
        <taxon>Eukaryota</taxon>
        <taxon>Fungi</taxon>
        <taxon>Dikarya</taxon>
        <taxon>Ascomycota</taxon>
        <taxon>Pezizomycotina</taxon>
        <taxon>Eurotiomycetes</taxon>
        <taxon>Chaetothyriomycetidae</taxon>
        <taxon>Chaetothyriales</taxon>
        <taxon>Herpotrichiellaceae</taxon>
        <taxon>Exophiala</taxon>
    </lineage>
</organism>
<reference evidence="2" key="1">
    <citation type="journal article" date="2022" name="bioRxiv">
        <title>Deciphering the potential niche of two novel black yeast fungi from a biological soil crust based on their genomes, phenotypes, and melanin regulation.</title>
        <authorList>
            <consortium name="DOE Joint Genome Institute"/>
            <person name="Carr E.C."/>
            <person name="Barton Q."/>
            <person name="Grambo S."/>
            <person name="Sullivan M."/>
            <person name="Renfro C.M."/>
            <person name="Kuo A."/>
            <person name="Pangilinan J."/>
            <person name="Lipzen A."/>
            <person name="Keymanesh K."/>
            <person name="Savage E."/>
            <person name="Barry K."/>
            <person name="Grigoriev I.V."/>
            <person name="Riekhof W.R."/>
            <person name="Harris S.S."/>
        </authorList>
    </citation>
    <scope>NUCLEOTIDE SEQUENCE</scope>
    <source>
        <strain evidence="2">JF 03-4F</strain>
    </source>
</reference>
<dbReference type="Gene3D" id="3.30.710.10">
    <property type="entry name" value="Potassium Channel Kv1.1, Chain A"/>
    <property type="match status" value="1"/>
</dbReference>